<evidence type="ECO:0000313" key="2">
    <source>
        <dbReference type="Proteomes" id="UP000827549"/>
    </source>
</evidence>
<accession>A0AAF1BLT7</accession>
<protein>
    <submittedName>
        <fullName evidence="1">Uncharacterized protein</fullName>
    </submittedName>
</protein>
<organism evidence="1 2">
    <name type="scientific">Vanrija pseudolonga</name>
    <dbReference type="NCBI Taxonomy" id="143232"/>
    <lineage>
        <taxon>Eukaryota</taxon>
        <taxon>Fungi</taxon>
        <taxon>Dikarya</taxon>
        <taxon>Basidiomycota</taxon>
        <taxon>Agaricomycotina</taxon>
        <taxon>Tremellomycetes</taxon>
        <taxon>Trichosporonales</taxon>
        <taxon>Trichosporonaceae</taxon>
        <taxon>Vanrija</taxon>
    </lineage>
</organism>
<dbReference type="RefSeq" id="XP_062631478.1">
    <property type="nucleotide sequence ID" value="XM_062775494.1"/>
</dbReference>
<dbReference type="EMBL" id="CP086720">
    <property type="protein sequence ID" value="WOO85452.1"/>
    <property type="molecule type" value="Genomic_DNA"/>
</dbReference>
<sequence>MLDYKYYPYIFDNIISYLDPKGLQAMRPTSRAVNNTVYSIYRHVLVQPDAPLSDRMFVRDPQDHRLLLVLDKKIPHSRRLRGSDNQHKPSFREAMDRLTEHTRIFDFACPMQRPTTAQRSRLVLKPLIESARVSRQLCLVPASVVQSSPRHHCSIVATFGGWVPETGPVYDATTVYTLGIPVPSQDVLIVIEAGRRESTSSGEDHLTEEVLDGLCQHLERKLYDIYFLGPQWRSVTFIEIEKPDLQPLNIDWERTITRLQSWWSTHGHTHTFSHKSSTDFQHEYGLNDVQFGMLTTVPNWKELAQPGR</sequence>
<keyword evidence="2" id="KW-1185">Reference proteome</keyword>
<reference evidence="1" key="1">
    <citation type="submission" date="2023-10" db="EMBL/GenBank/DDBJ databases">
        <authorList>
            <person name="Noh H."/>
        </authorList>
    </citation>
    <scope>NUCLEOTIDE SEQUENCE</scope>
    <source>
        <strain evidence="1">DUCC4014</strain>
    </source>
</reference>
<dbReference type="GeneID" id="87812115"/>
<dbReference type="Proteomes" id="UP000827549">
    <property type="component" value="Chromosome 7"/>
</dbReference>
<name>A0AAF1BLT7_9TREE</name>
<gene>
    <name evidence="1" type="ORF">LOC62_07G008951</name>
</gene>
<proteinExistence type="predicted"/>
<dbReference type="AlphaFoldDB" id="A0AAF1BLT7"/>
<evidence type="ECO:0000313" key="1">
    <source>
        <dbReference type="EMBL" id="WOO85452.1"/>
    </source>
</evidence>